<name>A0A562QI57_9BACI</name>
<dbReference type="EMBL" id="VLKZ01000006">
    <property type="protein sequence ID" value="TWI55870.1"/>
    <property type="molecule type" value="Genomic_DNA"/>
</dbReference>
<dbReference type="Proteomes" id="UP000315711">
    <property type="component" value="Unassembled WGS sequence"/>
</dbReference>
<comment type="caution">
    <text evidence="1">The sequence shown here is derived from an EMBL/GenBank/DDBJ whole genome shotgun (WGS) entry which is preliminary data.</text>
</comment>
<accession>A0A562QI57</accession>
<dbReference type="RefSeq" id="WP_277878011.1">
    <property type="nucleotide sequence ID" value="NZ_VLKZ01000006.1"/>
</dbReference>
<reference evidence="1 2" key="1">
    <citation type="journal article" date="2015" name="Stand. Genomic Sci.">
        <title>Genomic Encyclopedia of Bacterial and Archaeal Type Strains, Phase III: the genomes of soil and plant-associated and newly described type strains.</title>
        <authorList>
            <person name="Whitman W.B."/>
            <person name="Woyke T."/>
            <person name="Klenk H.P."/>
            <person name="Zhou Y."/>
            <person name="Lilburn T.G."/>
            <person name="Beck B.J."/>
            <person name="De Vos P."/>
            <person name="Vandamme P."/>
            <person name="Eisen J.A."/>
            <person name="Garrity G."/>
            <person name="Hugenholtz P."/>
            <person name="Kyrpides N.C."/>
        </authorList>
    </citation>
    <scope>NUCLEOTIDE SEQUENCE [LARGE SCALE GENOMIC DNA]</scope>
    <source>
        <strain evidence="1 2">CGMCC 1.10116</strain>
    </source>
</reference>
<evidence type="ECO:0000313" key="1">
    <source>
        <dbReference type="EMBL" id="TWI55870.1"/>
    </source>
</evidence>
<organism evidence="1 2">
    <name type="scientific">Halalkalibacter nanhaiisediminis</name>
    <dbReference type="NCBI Taxonomy" id="688079"/>
    <lineage>
        <taxon>Bacteria</taxon>
        <taxon>Bacillati</taxon>
        <taxon>Bacillota</taxon>
        <taxon>Bacilli</taxon>
        <taxon>Bacillales</taxon>
        <taxon>Bacillaceae</taxon>
        <taxon>Halalkalibacter</taxon>
    </lineage>
</organism>
<dbReference type="AlphaFoldDB" id="A0A562QI57"/>
<gene>
    <name evidence="1" type="ORF">IQ10_02430</name>
</gene>
<keyword evidence="2" id="KW-1185">Reference proteome</keyword>
<evidence type="ECO:0000313" key="2">
    <source>
        <dbReference type="Proteomes" id="UP000315711"/>
    </source>
</evidence>
<sequence length="40" mass="4895">MTDEMKINKLISYFENKFSRSLKFVEIEIIKQMIKKEKVN</sequence>
<proteinExistence type="predicted"/>
<protein>
    <submittedName>
        <fullName evidence="1">Uncharacterized protein</fullName>
    </submittedName>
</protein>